<keyword evidence="2" id="KW-1185">Reference proteome</keyword>
<dbReference type="AlphaFoldDB" id="A0AAV5NJ86"/>
<dbReference type="RefSeq" id="WP_185829883.1">
    <property type="nucleotide sequence ID" value="NZ_AP025144.1"/>
</dbReference>
<gene>
    <name evidence="1" type="ORF">GCM10007932_00230</name>
</gene>
<dbReference type="InterPro" id="IPR016024">
    <property type="entry name" value="ARM-type_fold"/>
</dbReference>
<comment type="caution">
    <text evidence="1">The sequence shown here is derived from an EMBL/GenBank/DDBJ whole genome shotgun (WGS) entry which is preliminary data.</text>
</comment>
<reference evidence="2" key="1">
    <citation type="journal article" date="2019" name="Int. J. Syst. Evol. Microbiol.">
        <title>The Global Catalogue of Microorganisms (GCM) 10K type strain sequencing project: providing services to taxonomists for standard genome sequencing and annotation.</title>
        <authorList>
            <consortium name="The Broad Institute Genomics Platform"/>
            <consortium name="The Broad Institute Genome Sequencing Center for Infectious Disease"/>
            <person name="Wu L."/>
            <person name="Ma J."/>
        </authorList>
    </citation>
    <scope>NUCLEOTIDE SEQUENCE [LARGE SCALE GENOMIC DNA]</scope>
    <source>
        <strain evidence="2">NBRC 15640</strain>
    </source>
</reference>
<evidence type="ECO:0008006" key="3">
    <source>
        <dbReference type="Google" id="ProtNLM"/>
    </source>
</evidence>
<name>A0AAV5NJ86_9VIBR</name>
<organism evidence="1 2">
    <name type="scientific">Vibrio penaeicida</name>
    <dbReference type="NCBI Taxonomy" id="104609"/>
    <lineage>
        <taxon>Bacteria</taxon>
        <taxon>Pseudomonadati</taxon>
        <taxon>Pseudomonadota</taxon>
        <taxon>Gammaproteobacteria</taxon>
        <taxon>Vibrionales</taxon>
        <taxon>Vibrionaceae</taxon>
        <taxon>Vibrio</taxon>
    </lineage>
</organism>
<dbReference type="InterPro" id="IPR004155">
    <property type="entry name" value="PBS_lyase_HEAT"/>
</dbReference>
<dbReference type="Gene3D" id="1.25.10.10">
    <property type="entry name" value="Leucine-rich Repeat Variant"/>
    <property type="match status" value="3"/>
</dbReference>
<evidence type="ECO:0000313" key="1">
    <source>
        <dbReference type="EMBL" id="GLQ70663.1"/>
    </source>
</evidence>
<dbReference type="SMART" id="SM00567">
    <property type="entry name" value="EZ_HEAT"/>
    <property type="match status" value="2"/>
</dbReference>
<dbReference type="Proteomes" id="UP001156690">
    <property type="component" value="Unassembled WGS sequence"/>
</dbReference>
<evidence type="ECO:0000313" key="2">
    <source>
        <dbReference type="Proteomes" id="UP001156690"/>
    </source>
</evidence>
<dbReference type="InterPro" id="IPR011989">
    <property type="entry name" value="ARM-like"/>
</dbReference>
<dbReference type="Pfam" id="PF13646">
    <property type="entry name" value="HEAT_2"/>
    <property type="match status" value="1"/>
</dbReference>
<dbReference type="SUPFAM" id="SSF48371">
    <property type="entry name" value="ARM repeat"/>
    <property type="match status" value="2"/>
</dbReference>
<accession>A0AAV5NJ86</accession>
<proteinExistence type="predicted"/>
<protein>
    <recommendedName>
        <fullName evidence="3">HEAT repeat domain-containing protein</fullName>
    </recommendedName>
</protein>
<sequence>MDNLTALGSRNKVELREAKHRSVEILKHFLETGDEAMRCYSARACGAIKAEDSIPALNQCLYHSDPDVVIDAADALSAMQSGDIHALEDVARHHPEGDARLAALIALGRHTSFHRVDSIIISFAKGRKESDSLGMSTGWDDWWDLQLTAVKILSRQDKPEYLDIFLTILEQDPEPELEFALYKGIARMNAQWVISQLPKAKRMKKRKLLKALGENNEQISKAFLFKHLKDADPLCRCIAIEAISKQRANEYFWDILECIKDDSLDVQKCALFAIEQFSAWSEIDNKRLIRYVSSCIDTSRIELFKLICQTNIVESEVNDLVALLSLDTPELCVCFIENINPAILSAKNIKGIEALISEVLTRNTLDILHHTQLIRALDRLPSSIEKLFPLLERRINEVDHNQNHTFEASIRQACLDVISHSELPACRHLLKTTLFGLNAYPNKIDVTQPPLALQDDELAVHSALRGHIVPEQQATENAPKSTLNAIFQTNLEQKLAPAQSEDEQQTSIVEMVDNLDDQYSEFADVVKSNFSAADNLNLNRKKIARLPEFENITLALRALGQSRQPKAVGWIIESILGASDENMREIFQALTLQRQRNPKQKECENGIGAAANVLLSGHELTQQSALKYLANTTTSKAVPLIIEALENTSEHVRISALYALENHYKMLGLLFKPLVKSAAKIALKDSASGVRKQALKLACLLWEYGEETSPMIELALQDDECHPVAYAHFLPFKYEALSMLNNQIATMSSSQQPNAIKLIGALAET</sequence>
<dbReference type="EMBL" id="BSNX01000001">
    <property type="protein sequence ID" value="GLQ70663.1"/>
    <property type="molecule type" value="Genomic_DNA"/>
</dbReference>